<reference evidence="2 3" key="1">
    <citation type="submission" date="2015-06" db="EMBL/GenBank/DDBJ databases">
        <authorList>
            <person name="Xie B.-B."/>
            <person name="Rong J.-C."/>
            <person name="Qin Q.-L."/>
            <person name="Zhang Y.-Z."/>
        </authorList>
    </citation>
    <scope>NUCLEOTIDE SEQUENCE [LARGE SCALE GENOMIC DNA]</scope>
    <source>
        <strain evidence="2 3">JCM 20779</strain>
    </source>
</reference>
<proteinExistence type="predicted"/>
<organism evidence="2 3">
    <name type="scientific">Pseudoalteromonas piscicida</name>
    <dbReference type="NCBI Taxonomy" id="43662"/>
    <lineage>
        <taxon>Bacteria</taxon>
        <taxon>Pseudomonadati</taxon>
        <taxon>Pseudomonadota</taxon>
        <taxon>Gammaproteobacteria</taxon>
        <taxon>Alteromonadales</taxon>
        <taxon>Pseudoalteromonadaceae</taxon>
        <taxon>Pseudoalteromonas</taxon>
    </lineage>
</organism>
<protein>
    <submittedName>
        <fullName evidence="2">Uncharacterized protein</fullName>
    </submittedName>
</protein>
<dbReference type="EMBL" id="CP011924">
    <property type="protein sequence ID" value="ATD06101.1"/>
    <property type="molecule type" value="Genomic_DNA"/>
</dbReference>
<accession>A0ABN5C945</accession>
<dbReference type="Proteomes" id="UP000016521">
    <property type="component" value="Chromosome I"/>
</dbReference>
<keyword evidence="3" id="KW-1185">Reference proteome</keyword>
<gene>
    <name evidence="1" type="ORF">PPIS_a0890</name>
    <name evidence="2" type="ORF">PPIS_a0893</name>
</gene>
<evidence type="ECO:0000313" key="3">
    <source>
        <dbReference type="Proteomes" id="UP000016521"/>
    </source>
</evidence>
<sequence length="39" mass="4242">MDGFALASILVASFALIYLTGKRKQIADKSLTPTTKTNR</sequence>
<evidence type="ECO:0000313" key="1">
    <source>
        <dbReference type="EMBL" id="ATD06101.1"/>
    </source>
</evidence>
<evidence type="ECO:0000313" key="2">
    <source>
        <dbReference type="EMBL" id="ATD06103.1"/>
    </source>
</evidence>
<dbReference type="EMBL" id="CP011924">
    <property type="protein sequence ID" value="ATD06103.1"/>
    <property type="molecule type" value="Genomic_DNA"/>
</dbReference>
<name>A0ABN5C945_PSEO7</name>